<evidence type="ECO:0000313" key="8">
    <source>
        <dbReference type="EMBL" id="MPM45903.1"/>
    </source>
</evidence>
<feature type="domain" description="Histidine kinase" evidence="7">
    <location>
        <begin position="126"/>
        <end position="342"/>
    </location>
</feature>
<evidence type="ECO:0000256" key="1">
    <source>
        <dbReference type="ARBA" id="ARBA00022553"/>
    </source>
</evidence>
<gene>
    <name evidence="8" type="primary">sasA_241</name>
    <name evidence="8" type="ORF">SDC9_92595</name>
</gene>
<keyword evidence="2 8" id="KW-0808">Transferase</keyword>
<protein>
    <submittedName>
        <fullName evidence="8">Adaptive-response sensory-kinase SasA</fullName>
        <ecNumber evidence="8">2.7.-.-</ecNumber>
    </submittedName>
</protein>
<comment type="caution">
    <text evidence="8">The sequence shown here is derived from an EMBL/GenBank/DDBJ whole genome shotgun (WGS) entry which is preliminary data.</text>
</comment>
<dbReference type="InterPro" id="IPR005467">
    <property type="entry name" value="His_kinase_dom"/>
</dbReference>
<dbReference type="EMBL" id="VSSQ01011062">
    <property type="protein sequence ID" value="MPM45903.1"/>
    <property type="molecule type" value="Genomic_DNA"/>
</dbReference>
<dbReference type="Gene3D" id="3.30.565.10">
    <property type="entry name" value="Histidine kinase-like ATPase, C-terminal domain"/>
    <property type="match status" value="1"/>
</dbReference>
<accession>A0A645A4Y6</accession>
<keyword evidence="3" id="KW-0547">Nucleotide-binding</keyword>
<dbReference type="InterPro" id="IPR036890">
    <property type="entry name" value="HATPase_C_sf"/>
</dbReference>
<dbReference type="AlphaFoldDB" id="A0A645A4Y6"/>
<dbReference type="PROSITE" id="PS50109">
    <property type="entry name" value="HIS_KIN"/>
    <property type="match status" value="1"/>
</dbReference>
<reference evidence="8" key="1">
    <citation type="submission" date="2019-08" db="EMBL/GenBank/DDBJ databases">
        <authorList>
            <person name="Kucharzyk K."/>
            <person name="Murdoch R.W."/>
            <person name="Higgins S."/>
            <person name="Loffler F."/>
        </authorList>
    </citation>
    <scope>NUCLEOTIDE SEQUENCE</scope>
</reference>
<keyword evidence="4 8" id="KW-0418">Kinase</keyword>
<dbReference type="PRINTS" id="PR00344">
    <property type="entry name" value="BCTRLSENSOR"/>
</dbReference>
<proteinExistence type="predicted"/>
<evidence type="ECO:0000256" key="4">
    <source>
        <dbReference type="ARBA" id="ARBA00022777"/>
    </source>
</evidence>
<keyword evidence="1" id="KW-0597">Phosphoprotein</keyword>
<evidence type="ECO:0000256" key="5">
    <source>
        <dbReference type="ARBA" id="ARBA00022840"/>
    </source>
</evidence>
<dbReference type="GO" id="GO:0005524">
    <property type="term" value="F:ATP binding"/>
    <property type="evidence" value="ECO:0007669"/>
    <property type="project" value="UniProtKB-KW"/>
</dbReference>
<name>A0A645A4Y6_9ZZZZ</name>
<evidence type="ECO:0000256" key="2">
    <source>
        <dbReference type="ARBA" id="ARBA00022679"/>
    </source>
</evidence>
<keyword evidence="5" id="KW-0067">ATP-binding</keyword>
<dbReference type="EC" id="2.7.-.-" evidence="8"/>
<dbReference type="PANTHER" id="PTHR43065">
    <property type="entry name" value="SENSOR HISTIDINE KINASE"/>
    <property type="match status" value="1"/>
</dbReference>
<dbReference type="InterPro" id="IPR003594">
    <property type="entry name" value="HATPase_dom"/>
</dbReference>
<dbReference type="InterPro" id="IPR004358">
    <property type="entry name" value="Sig_transdc_His_kin-like_C"/>
</dbReference>
<evidence type="ECO:0000256" key="6">
    <source>
        <dbReference type="ARBA" id="ARBA00023012"/>
    </source>
</evidence>
<evidence type="ECO:0000259" key="7">
    <source>
        <dbReference type="PROSITE" id="PS50109"/>
    </source>
</evidence>
<dbReference type="Pfam" id="PF02518">
    <property type="entry name" value="HATPase_c"/>
    <property type="match status" value="1"/>
</dbReference>
<dbReference type="SMART" id="SM00387">
    <property type="entry name" value="HATPase_c"/>
    <property type="match status" value="1"/>
</dbReference>
<sequence>MGIVNISNERNPQLKDTTDREKLAFTPEYEQFVFILDTVISVIQNEREKDKTDNKKKSTLSDLITPLSSRTLVEKAEQLVEKGSSAEEVLKAVVKYDEENARQLEDLNERLVYYAQTASLGSIAIVIMHEILSGMTVIKRFLNKAKGYLEMFDQRTKSYLGDAENSHKRLLEVADSFTPLYNRDLRKKEYKCDLRLAITKSVRLVKAKKISADIYFDYSDIDEELLVGINEGELETILINLLDNACYWIKDSQNIDQRVLIKAEKQKNSDRISVSVSDSGSGILPEDAERIFLPGITSKPKGIGMGLVIVNELVSAYGGKTGVRIPGDINGATLVFDLPIKKR</sequence>
<keyword evidence="6" id="KW-0902">Two-component regulatory system</keyword>
<dbReference type="GO" id="GO:0016301">
    <property type="term" value="F:kinase activity"/>
    <property type="evidence" value="ECO:0007669"/>
    <property type="project" value="UniProtKB-KW"/>
</dbReference>
<evidence type="ECO:0000256" key="3">
    <source>
        <dbReference type="ARBA" id="ARBA00022741"/>
    </source>
</evidence>
<dbReference type="SUPFAM" id="SSF55874">
    <property type="entry name" value="ATPase domain of HSP90 chaperone/DNA topoisomerase II/histidine kinase"/>
    <property type="match status" value="1"/>
</dbReference>
<organism evidence="8">
    <name type="scientific">bioreactor metagenome</name>
    <dbReference type="NCBI Taxonomy" id="1076179"/>
    <lineage>
        <taxon>unclassified sequences</taxon>
        <taxon>metagenomes</taxon>
        <taxon>ecological metagenomes</taxon>
    </lineage>
</organism>
<dbReference type="PANTHER" id="PTHR43065:SF10">
    <property type="entry name" value="PEROXIDE STRESS-ACTIVATED HISTIDINE KINASE MAK3"/>
    <property type="match status" value="1"/>
</dbReference>
<dbReference type="GO" id="GO:0000160">
    <property type="term" value="P:phosphorelay signal transduction system"/>
    <property type="evidence" value="ECO:0007669"/>
    <property type="project" value="UniProtKB-KW"/>
</dbReference>